<reference evidence="6 7" key="1">
    <citation type="journal article" date="2022" name="IScience">
        <title>An ultrasensitive nanofiber-based assay for enzymatic hydrolysis and deep-sea microbial degradation of cellulose.</title>
        <authorList>
            <person name="Tsudome M."/>
            <person name="Tachioka M."/>
            <person name="Miyazaki M."/>
            <person name="Uchimura K."/>
            <person name="Tsuda M."/>
            <person name="Takaki Y."/>
            <person name="Deguchi S."/>
        </authorList>
    </citation>
    <scope>NUCLEOTIDE SEQUENCE [LARGE SCALE GENOMIC DNA]</scope>
    <source>
        <strain evidence="6 7">GE09</strain>
    </source>
</reference>
<dbReference type="KEGG" id="marq:MARGE09_P1102"/>
<dbReference type="PROSITE" id="PS51296">
    <property type="entry name" value="RIESKE"/>
    <property type="match status" value="1"/>
</dbReference>
<dbReference type="EMBL" id="AP023086">
    <property type="protein sequence ID" value="BCD96902.1"/>
    <property type="molecule type" value="Genomic_DNA"/>
</dbReference>
<gene>
    <name evidence="6" type="ORF">MARGE09_P1102</name>
</gene>
<evidence type="ECO:0000256" key="3">
    <source>
        <dbReference type="ARBA" id="ARBA00023004"/>
    </source>
</evidence>
<keyword evidence="3" id="KW-0408">Iron</keyword>
<keyword evidence="7" id="KW-1185">Reference proteome</keyword>
<dbReference type="Proteomes" id="UP001320119">
    <property type="component" value="Chromosome"/>
</dbReference>
<dbReference type="Pfam" id="PF00355">
    <property type="entry name" value="Rieske"/>
    <property type="match status" value="1"/>
</dbReference>
<dbReference type="CDD" id="cd03467">
    <property type="entry name" value="Rieske"/>
    <property type="match status" value="1"/>
</dbReference>
<keyword evidence="2" id="KW-0479">Metal-binding</keyword>
<dbReference type="InterPro" id="IPR017941">
    <property type="entry name" value="Rieske_2Fe-2S"/>
</dbReference>
<accession>A0AAN2BJF6</accession>
<evidence type="ECO:0000256" key="4">
    <source>
        <dbReference type="ARBA" id="ARBA00023014"/>
    </source>
</evidence>
<keyword evidence="1" id="KW-0001">2Fe-2S</keyword>
<dbReference type="GO" id="GO:0046872">
    <property type="term" value="F:metal ion binding"/>
    <property type="evidence" value="ECO:0007669"/>
    <property type="project" value="UniProtKB-KW"/>
</dbReference>
<organism evidence="6 7">
    <name type="scientific">Marinagarivorans cellulosilyticus</name>
    <dbReference type="NCBI Taxonomy" id="2721545"/>
    <lineage>
        <taxon>Bacteria</taxon>
        <taxon>Pseudomonadati</taxon>
        <taxon>Pseudomonadota</taxon>
        <taxon>Gammaproteobacteria</taxon>
        <taxon>Cellvibrionales</taxon>
        <taxon>Cellvibrionaceae</taxon>
        <taxon>Marinagarivorans</taxon>
    </lineage>
</organism>
<name>A0AAN2BJF6_9GAMM</name>
<evidence type="ECO:0000313" key="6">
    <source>
        <dbReference type="EMBL" id="BCD96902.1"/>
    </source>
</evidence>
<evidence type="ECO:0000256" key="1">
    <source>
        <dbReference type="ARBA" id="ARBA00022714"/>
    </source>
</evidence>
<dbReference type="RefSeq" id="WP_236986385.1">
    <property type="nucleotide sequence ID" value="NZ_AP023086.1"/>
</dbReference>
<evidence type="ECO:0000256" key="2">
    <source>
        <dbReference type="ARBA" id="ARBA00022723"/>
    </source>
</evidence>
<evidence type="ECO:0000259" key="5">
    <source>
        <dbReference type="PROSITE" id="PS51296"/>
    </source>
</evidence>
<dbReference type="PANTHER" id="PTHR40261:SF1">
    <property type="entry name" value="RIESKE DOMAIN-CONTAINING PROTEIN"/>
    <property type="match status" value="1"/>
</dbReference>
<dbReference type="PANTHER" id="PTHR40261">
    <property type="match status" value="1"/>
</dbReference>
<protein>
    <recommendedName>
        <fullName evidence="5">Rieske domain-containing protein</fullName>
    </recommendedName>
</protein>
<feature type="domain" description="Rieske" evidence="5">
    <location>
        <begin position="2"/>
        <end position="103"/>
    </location>
</feature>
<dbReference type="GO" id="GO:0051537">
    <property type="term" value="F:2 iron, 2 sulfur cluster binding"/>
    <property type="evidence" value="ECO:0007669"/>
    <property type="project" value="UniProtKB-KW"/>
</dbReference>
<sequence length="104" mass="11907">MRMLCTRDDLRRHPTFGVTVDGEQYLVLEYDNQIKAYRNCCPHLHIPLEWEEHAFLDKDSHLIRCSTHGALFMPDNGECVSGPCAGDKLQAVATRESNNTIYLL</sequence>
<dbReference type="AlphaFoldDB" id="A0AAN2BJF6"/>
<dbReference type="Gene3D" id="2.102.10.10">
    <property type="entry name" value="Rieske [2Fe-2S] iron-sulphur domain"/>
    <property type="match status" value="1"/>
</dbReference>
<dbReference type="InterPro" id="IPR036922">
    <property type="entry name" value="Rieske_2Fe-2S_sf"/>
</dbReference>
<keyword evidence="4" id="KW-0411">Iron-sulfur</keyword>
<dbReference type="SUPFAM" id="SSF50022">
    <property type="entry name" value="ISP domain"/>
    <property type="match status" value="1"/>
</dbReference>
<evidence type="ECO:0000313" key="7">
    <source>
        <dbReference type="Proteomes" id="UP001320119"/>
    </source>
</evidence>
<proteinExistence type="predicted"/>